<feature type="compositionally biased region" description="Low complexity" evidence="2">
    <location>
        <begin position="63"/>
        <end position="79"/>
    </location>
</feature>
<feature type="region of interest" description="Disordered" evidence="2">
    <location>
        <begin position="385"/>
        <end position="426"/>
    </location>
</feature>
<feature type="compositionally biased region" description="Polar residues" evidence="2">
    <location>
        <begin position="389"/>
        <end position="426"/>
    </location>
</feature>
<accession>A0A0V0QZG1</accession>
<reference evidence="3 4" key="1">
    <citation type="journal article" date="2015" name="Sci. Rep.">
        <title>Genome of the facultative scuticociliatosis pathogen Pseudocohnilembus persalinus provides insight into its virulence through horizontal gene transfer.</title>
        <authorList>
            <person name="Xiong J."/>
            <person name="Wang G."/>
            <person name="Cheng J."/>
            <person name="Tian M."/>
            <person name="Pan X."/>
            <person name="Warren A."/>
            <person name="Jiang C."/>
            <person name="Yuan D."/>
            <person name="Miao W."/>
        </authorList>
    </citation>
    <scope>NUCLEOTIDE SEQUENCE [LARGE SCALE GENOMIC DNA]</scope>
    <source>
        <strain evidence="3">36N120E</strain>
    </source>
</reference>
<dbReference type="EMBL" id="LDAU01000082">
    <property type="protein sequence ID" value="KRX07453.1"/>
    <property type="molecule type" value="Genomic_DNA"/>
</dbReference>
<keyword evidence="4" id="KW-1185">Reference proteome</keyword>
<feature type="coiled-coil region" evidence="1">
    <location>
        <begin position="298"/>
        <end position="325"/>
    </location>
</feature>
<feature type="compositionally biased region" description="Polar residues" evidence="2">
    <location>
        <begin position="346"/>
        <end position="356"/>
    </location>
</feature>
<dbReference type="AlphaFoldDB" id="A0A0V0QZG1"/>
<organism evidence="3 4">
    <name type="scientific">Pseudocohnilembus persalinus</name>
    <name type="common">Ciliate</name>
    <dbReference type="NCBI Taxonomy" id="266149"/>
    <lineage>
        <taxon>Eukaryota</taxon>
        <taxon>Sar</taxon>
        <taxon>Alveolata</taxon>
        <taxon>Ciliophora</taxon>
        <taxon>Intramacronucleata</taxon>
        <taxon>Oligohymenophorea</taxon>
        <taxon>Scuticociliatia</taxon>
        <taxon>Philasterida</taxon>
        <taxon>Pseudocohnilembidae</taxon>
        <taxon>Pseudocohnilembus</taxon>
    </lineage>
</organism>
<proteinExistence type="predicted"/>
<dbReference type="InParanoid" id="A0A0V0QZG1"/>
<dbReference type="Proteomes" id="UP000054937">
    <property type="component" value="Unassembled WGS sequence"/>
</dbReference>
<evidence type="ECO:0000256" key="1">
    <source>
        <dbReference type="SAM" id="Coils"/>
    </source>
</evidence>
<evidence type="ECO:0000313" key="3">
    <source>
        <dbReference type="EMBL" id="KRX07453.1"/>
    </source>
</evidence>
<feature type="compositionally biased region" description="Low complexity" evidence="2">
    <location>
        <begin position="332"/>
        <end position="345"/>
    </location>
</feature>
<gene>
    <name evidence="3" type="ORF">PPERSA_11002</name>
</gene>
<feature type="region of interest" description="Disordered" evidence="2">
    <location>
        <begin position="139"/>
        <end position="165"/>
    </location>
</feature>
<evidence type="ECO:0000256" key="2">
    <source>
        <dbReference type="SAM" id="MobiDB-lite"/>
    </source>
</evidence>
<sequence length="426" mass="49427">MQIQNQINQKSNIQLPLYEILNEQQEDEYEDNFSNSSFIDWDQLAHIDTSLKTQMLNQIQTNNSDQQQKQQQQNSLLQQKQKKKSLEYKNKLIQIPQNILNDINNSHNNNRNTFKNKQIPNNNFIQQISKSNNLASITSFSGKSQKSPINKNFSSNQSENFNTTDRNSIKSQNYLQNLNNNSQDTNTNKIKNNSYLNQIENQLPQLQFCQTSAQNDWKKLTQQLNKSQQQSHLSCLEGQNSLKQKQNFIQNQFENKIQSTNQLNNEKKQELNLSGKINLNQKSNESQNHSVQSSKTVIEKNITKNQNLNQSRKQIEETLPTTNKEIQSPVISLQQSKQLSQQSQKFSTRQQPKQLTNLSKKFSSSNFKLIRQDTLTFLNTQNTTTNSLHQKQASSDKSSNQSPLQRKKTSVQSSYQYSENKLSIKE</sequence>
<protein>
    <submittedName>
        <fullName evidence="3">Uncharacterized protein</fullName>
    </submittedName>
</protein>
<name>A0A0V0QZG1_PSEPJ</name>
<keyword evidence="1" id="KW-0175">Coiled coil</keyword>
<comment type="caution">
    <text evidence="3">The sequence shown here is derived from an EMBL/GenBank/DDBJ whole genome shotgun (WGS) entry which is preliminary data.</text>
</comment>
<feature type="region of interest" description="Disordered" evidence="2">
    <location>
        <begin position="332"/>
        <end position="359"/>
    </location>
</feature>
<evidence type="ECO:0000313" key="4">
    <source>
        <dbReference type="Proteomes" id="UP000054937"/>
    </source>
</evidence>
<feature type="region of interest" description="Disordered" evidence="2">
    <location>
        <begin position="63"/>
        <end position="83"/>
    </location>
</feature>